<feature type="domain" description="AAA+ ATPase" evidence="18">
    <location>
        <begin position="217"/>
        <end position="358"/>
    </location>
</feature>
<dbReference type="HAMAP" id="MF_01458">
    <property type="entry name" value="FtsH"/>
    <property type="match status" value="1"/>
</dbReference>
<feature type="transmembrane region" description="Helical" evidence="15">
    <location>
        <begin position="136"/>
        <end position="154"/>
    </location>
</feature>
<evidence type="ECO:0000256" key="12">
    <source>
        <dbReference type="ARBA" id="ARBA00023049"/>
    </source>
</evidence>
<dbReference type="OrthoDB" id="9809379at2"/>
<keyword evidence="4 15" id="KW-0645">Protease</keyword>
<evidence type="ECO:0000259" key="18">
    <source>
        <dbReference type="SMART" id="SM00382"/>
    </source>
</evidence>
<dbReference type="GO" id="GO:0006508">
    <property type="term" value="P:proteolysis"/>
    <property type="evidence" value="ECO:0007669"/>
    <property type="project" value="UniProtKB-KW"/>
</dbReference>
<dbReference type="Pfam" id="PF17862">
    <property type="entry name" value="AAA_lid_3"/>
    <property type="match status" value="1"/>
</dbReference>
<dbReference type="Pfam" id="PF06480">
    <property type="entry name" value="FtsH_ext"/>
    <property type="match status" value="1"/>
</dbReference>
<keyword evidence="6 15" id="KW-0479">Metal-binding</keyword>
<comment type="similarity">
    <text evidence="2 15">In the C-terminal section; belongs to the peptidase M41 family.</text>
</comment>
<evidence type="ECO:0000256" key="5">
    <source>
        <dbReference type="ARBA" id="ARBA00022692"/>
    </source>
</evidence>
<dbReference type="AlphaFoldDB" id="A0A328ATI7"/>
<dbReference type="CDD" id="cd19501">
    <property type="entry name" value="RecA-like_FtsH"/>
    <property type="match status" value="1"/>
</dbReference>
<organism evidence="19 20">
    <name type="scientific">Phenylobacterium soli</name>
    <dbReference type="NCBI Taxonomy" id="2170551"/>
    <lineage>
        <taxon>Bacteria</taxon>
        <taxon>Pseudomonadati</taxon>
        <taxon>Pseudomonadota</taxon>
        <taxon>Alphaproteobacteria</taxon>
        <taxon>Caulobacterales</taxon>
        <taxon>Caulobacteraceae</taxon>
        <taxon>Phenylobacterium</taxon>
    </lineage>
</organism>
<dbReference type="GO" id="GO:0008270">
    <property type="term" value="F:zinc ion binding"/>
    <property type="evidence" value="ECO:0007669"/>
    <property type="project" value="UniProtKB-UniRule"/>
</dbReference>
<dbReference type="FunFam" id="1.20.58.760:FF:000001">
    <property type="entry name" value="ATP-dependent zinc metalloprotease FtsH"/>
    <property type="match status" value="1"/>
</dbReference>
<keyword evidence="13 15" id="KW-0472">Membrane</keyword>
<dbReference type="InterPro" id="IPR003593">
    <property type="entry name" value="AAA+_ATPase"/>
</dbReference>
<dbReference type="SUPFAM" id="SSF52540">
    <property type="entry name" value="P-loop containing nucleoside triphosphate hydrolases"/>
    <property type="match status" value="1"/>
</dbReference>
<evidence type="ECO:0000256" key="16">
    <source>
        <dbReference type="RuleBase" id="RU003651"/>
    </source>
</evidence>
<evidence type="ECO:0000256" key="10">
    <source>
        <dbReference type="ARBA" id="ARBA00022840"/>
    </source>
</evidence>
<comment type="similarity">
    <text evidence="14 15">In the central section; belongs to the AAA ATPase family.</text>
</comment>
<keyword evidence="9 15" id="KW-0862">Zinc</keyword>
<dbReference type="InterPro" id="IPR011546">
    <property type="entry name" value="Pept_M41_FtsH_extracell"/>
</dbReference>
<evidence type="ECO:0000256" key="8">
    <source>
        <dbReference type="ARBA" id="ARBA00022801"/>
    </source>
</evidence>
<evidence type="ECO:0000256" key="11">
    <source>
        <dbReference type="ARBA" id="ARBA00022989"/>
    </source>
</evidence>
<dbReference type="Gene3D" id="1.20.58.760">
    <property type="entry name" value="Peptidase M41"/>
    <property type="match status" value="1"/>
</dbReference>
<keyword evidence="10 15" id="KW-0067">ATP-binding</keyword>
<dbReference type="EC" id="3.4.24.-" evidence="15"/>
<comment type="subunit">
    <text evidence="15">Homohexamer.</text>
</comment>
<sequence length="657" mass="70852">MQTSRTPSDGGSPPPKRTPTPEKPQGPYFGRRLAIDIAYFLLAGLAVISMQRFFGGGESHEKVVPYSEYRQLVAKGAVTNLVVGPTRITGEFAKTNPKAATQHFTTIRVDPQVAQELSAKNLKFSGQPEPGPLQTLISWLMPMAGFVLLWLFVMRPMMTRGAGMMGVGKSHAKVYAETAVKVTFADVAGVDEAKQELTEIVGFLKDPQTYGRLGARIPKGILLVGPPGTGKTLLARAVAGEAGVKFFSITGSEFVEMFVGVGAARVRDLFEQARAQAPSIIFIDELDALGRARGIDAIGGGGHDEKEQTLNQLLAEMDGFDPTGGTVVLAATNRPEILDPALLRAGRFDRQVLVDRPDKKGRSDILAVHLKKIRTAADLDRDTIAALTPGFTGADLATLVNEGALVATRRGGETTTLEDFNQAIERVVAGLEKKSRILSPHEREIVAHHELGHAFVAMALPGMDPVHKVSIIPRGVGALGYTIQRPTEDRFLISRSELLSRMSVLLGGRAAERLFFEDVSTGASDDLARATDIARDMVARFGMTAELGQVAYEPEQTTFLNPQTPTWRPRNYGDGTAEAIDHAVKALVDQAFDRSMKVLAANRKPLEIAAQQLLARETLGKDDIEAIRKTVTPEPSAAALKAIPGGRAGRQREDHPA</sequence>
<evidence type="ECO:0000256" key="2">
    <source>
        <dbReference type="ARBA" id="ARBA00010044"/>
    </source>
</evidence>
<keyword evidence="11 15" id="KW-1133">Transmembrane helix</keyword>
<feature type="transmembrane region" description="Helical" evidence="15">
    <location>
        <begin position="33"/>
        <end position="54"/>
    </location>
</feature>
<dbReference type="GO" id="GO:0004176">
    <property type="term" value="F:ATP-dependent peptidase activity"/>
    <property type="evidence" value="ECO:0007669"/>
    <property type="project" value="InterPro"/>
</dbReference>
<keyword evidence="3 15" id="KW-1003">Cell membrane</keyword>
<comment type="cofactor">
    <cofactor evidence="15">
        <name>Zn(2+)</name>
        <dbReference type="ChEBI" id="CHEBI:29105"/>
    </cofactor>
    <text evidence="15">Binds 1 zinc ion per subunit.</text>
</comment>
<feature type="active site" evidence="15">
    <location>
        <position position="450"/>
    </location>
</feature>
<evidence type="ECO:0000256" key="14">
    <source>
        <dbReference type="ARBA" id="ARBA00061570"/>
    </source>
</evidence>
<dbReference type="InterPro" id="IPR003959">
    <property type="entry name" value="ATPase_AAA_core"/>
</dbReference>
<keyword evidence="8 15" id="KW-0378">Hydrolase</keyword>
<feature type="binding site" evidence="15">
    <location>
        <position position="449"/>
    </location>
    <ligand>
        <name>Zn(2+)</name>
        <dbReference type="ChEBI" id="CHEBI:29105"/>
        <note>catalytic</note>
    </ligand>
</feature>
<dbReference type="GO" id="GO:0005524">
    <property type="term" value="F:ATP binding"/>
    <property type="evidence" value="ECO:0007669"/>
    <property type="project" value="UniProtKB-UniRule"/>
</dbReference>
<dbReference type="Pfam" id="PF00004">
    <property type="entry name" value="AAA"/>
    <property type="match status" value="1"/>
</dbReference>
<evidence type="ECO:0000256" key="7">
    <source>
        <dbReference type="ARBA" id="ARBA00022741"/>
    </source>
</evidence>
<dbReference type="InterPro" id="IPR027417">
    <property type="entry name" value="P-loop_NTPase"/>
</dbReference>
<protein>
    <recommendedName>
        <fullName evidence="15">ATP-dependent zinc metalloprotease FtsH</fullName>
        <ecNumber evidence="15">3.4.24.-</ecNumber>
    </recommendedName>
</protein>
<dbReference type="NCBIfam" id="TIGR01241">
    <property type="entry name" value="FtsH_fam"/>
    <property type="match status" value="1"/>
</dbReference>
<dbReference type="SMART" id="SM00382">
    <property type="entry name" value="AAA"/>
    <property type="match status" value="1"/>
</dbReference>
<evidence type="ECO:0000256" key="15">
    <source>
        <dbReference type="HAMAP-Rule" id="MF_01458"/>
    </source>
</evidence>
<evidence type="ECO:0000313" key="20">
    <source>
        <dbReference type="Proteomes" id="UP000249254"/>
    </source>
</evidence>
<comment type="function">
    <text evidence="15">Acts as a processive, ATP-dependent zinc metallopeptidase for both cytoplasmic and membrane proteins. Plays a role in the quality control of integral membrane proteins.</text>
</comment>
<dbReference type="Gene3D" id="3.40.50.300">
    <property type="entry name" value="P-loop containing nucleotide triphosphate hydrolases"/>
    <property type="match status" value="1"/>
</dbReference>
<dbReference type="SUPFAM" id="SSF140990">
    <property type="entry name" value="FtsH protease domain-like"/>
    <property type="match status" value="1"/>
</dbReference>
<dbReference type="InterPro" id="IPR037219">
    <property type="entry name" value="Peptidase_M41-like"/>
</dbReference>
<evidence type="ECO:0000256" key="3">
    <source>
        <dbReference type="ARBA" id="ARBA00022475"/>
    </source>
</evidence>
<keyword evidence="5 15" id="KW-0812">Transmembrane</keyword>
<reference evidence="20" key="1">
    <citation type="submission" date="2018-05" db="EMBL/GenBank/DDBJ databases">
        <authorList>
            <person name="Li X."/>
        </authorList>
    </citation>
    <scope>NUCLEOTIDE SEQUENCE [LARGE SCALE GENOMIC DNA]</scope>
    <source>
        <strain evidence="20">LX32</strain>
    </source>
</reference>
<evidence type="ECO:0000256" key="1">
    <source>
        <dbReference type="ARBA" id="ARBA00004370"/>
    </source>
</evidence>
<feature type="region of interest" description="Disordered" evidence="17">
    <location>
        <begin position="1"/>
        <end position="27"/>
    </location>
</feature>
<dbReference type="Proteomes" id="UP000249254">
    <property type="component" value="Unassembled WGS sequence"/>
</dbReference>
<evidence type="ECO:0000313" key="19">
    <source>
        <dbReference type="EMBL" id="RAK56248.1"/>
    </source>
</evidence>
<dbReference type="Gene3D" id="3.30.720.210">
    <property type="match status" value="1"/>
</dbReference>
<feature type="binding site" evidence="15">
    <location>
        <position position="526"/>
    </location>
    <ligand>
        <name>Zn(2+)</name>
        <dbReference type="ChEBI" id="CHEBI:29105"/>
        <note>catalytic</note>
    </ligand>
</feature>
<dbReference type="GO" id="GO:0030163">
    <property type="term" value="P:protein catabolic process"/>
    <property type="evidence" value="ECO:0007669"/>
    <property type="project" value="UniProtKB-UniRule"/>
</dbReference>
<dbReference type="InterPro" id="IPR005936">
    <property type="entry name" value="FtsH"/>
</dbReference>
<dbReference type="GO" id="GO:0005886">
    <property type="term" value="C:plasma membrane"/>
    <property type="evidence" value="ECO:0007669"/>
    <property type="project" value="UniProtKB-SubCell"/>
</dbReference>
<accession>A0A328ATI7</accession>
<comment type="similarity">
    <text evidence="16">Belongs to the AAA ATPase family.</text>
</comment>
<comment type="caution">
    <text evidence="19">The sequence shown here is derived from an EMBL/GenBank/DDBJ whole genome shotgun (WGS) entry which is preliminary data.</text>
</comment>
<dbReference type="FunFam" id="3.40.50.300:FF:000001">
    <property type="entry name" value="ATP-dependent zinc metalloprotease FtsH"/>
    <property type="match status" value="1"/>
</dbReference>
<dbReference type="FunFam" id="1.10.8.60:FF:000001">
    <property type="entry name" value="ATP-dependent zinc metalloprotease FtsH"/>
    <property type="match status" value="1"/>
</dbReference>
<dbReference type="PANTHER" id="PTHR23076:SF97">
    <property type="entry name" value="ATP-DEPENDENT ZINC METALLOPROTEASE YME1L1"/>
    <property type="match status" value="1"/>
</dbReference>
<dbReference type="Pfam" id="PF01434">
    <property type="entry name" value="Peptidase_M41"/>
    <property type="match status" value="1"/>
</dbReference>
<dbReference type="Gene3D" id="1.10.8.60">
    <property type="match status" value="1"/>
</dbReference>
<dbReference type="PANTHER" id="PTHR23076">
    <property type="entry name" value="METALLOPROTEASE M41 FTSH"/>
    <property type="match status" value="1"/>
</dbReference>
<evidence type="ECO:0000256" key="13">
    <source>
        <dbReference type="ARBA" id="ARBA00023136"/>
    </source>
</evidence>
<dbReference type="GO" id="GO:0004222">
    <property type="term" value="F:metalloendopeptidase activity"/>
    <property type="evidence" value="ECO:0007669"/>
    <property type="project" value="InterPro"/>
</dbReference>
<evidence type="ECO:0000256" key="6">
    <source>
        <dbReference type="ARBA" id="ARBA00022723"/>
    </source>
</evidence>
<keyword evidence="12 15" id="KW-0482">Metalloprotease</keyword>
<keyword evidence="19" id="KW-0132">Cell division</keyword>
<dbReference type="InterPro" id="IPR041569">
    <property type="entry name" value="AAA_lid_3"/>
</dbReference>
<feature type="region of interest" description="Disordered" evidence="17">
    <location>
        <begin position="634"/>
        <end position="657"/>
    </location>
</feature>
<dbReference type="PROSITE" id="PS00674">
    <property type="entry name" value="AAA"/>
    <property type="match status" value="1"/>
</dbReference>
<feature type="binding site" evidence="15">
    <location>
        <position position="453"/>
    </location>
    <ligand>
        <name>Zn(2+)</name>
        <dbReference type="ChEBI" id="CHEBI:29105"/>
        <note>catalytic</note>
    </ligand>
</feature>
<keyword evidence="7 15" id="KW-0547">Nucleotide-binding</keyword>
<evidence type="ECO:0000256" key="9">
    <source>
        <dbReference type="ARBA" id="ARBA00022833"/>
    </source>
</evidence>
<dbReference type="GO" id="GO:0051301">
    <property type="term" value="P:cell division"/>
    <property type="evidence" value="ECO:0007669"/>
    <property type="project" value="UniProtKB-KW"/>
</dbReference>
<dbReference type="GO" id="GO:0016887">
    <property type="term" value="F:ATP hydrolysis activity"/>
    <property type="evidence" value="ECO:0007669"/>
    <property type="project" value="UniProtKB-UniRule"/>
</dbReference>
<keyword evidence="19" id="KW-0131">Cell cycle</keyword>
<dbReference type="EMBL" id="QFYQ01000001">
    <property type="protein sequence ID" value="RAK56248.1"/>
    <property type="molecule type" value="Genomic_DNA"/>
</dbReference>
<feature type="binding site" evidence="15">
    <location>
        <begin position="225"/>
        <end position="232"/>
    </location>
    <ligand>
        <name>ATP</name>
        <dbReference type="ChEBI" id="CHEBI:30616"/>
    </ligand>
</feature>
<dbReference type="InterPro" id="IPR000642">
    <property type="entry name" value="Peptidase_M41"/>
</dbReference>
<feature type="compositionally biased region" description="Pro residues" evidence="17">
    <location>
        <begin position="12"/>
        <end position="24"/>
    </location>
</feature>
<gene>
    <name evidence="15" type="primary">ftsH</name>
    <name evidence="19" type="ORF">DJ017_06205</name>
</gene>
<comment type="subcellular location">
    <subcellularLocation>
        <location evidence="15">Cell membrane</location>
        <topology evidence="15">Multi-pass membrane protein</topology>
        <orientation evidence="15">Cytoplasmic side</orientation>
    </subcellularLocation>
    <subcellularLocation>
        <location evidence="1">Membrane</location>
    </subcellularLocation>
</comment>
<dbReference type="InterPro" id="IPR003960">
    <property type="entry name" value="ATPase_AAA_CS"/>
</dbReference>
<evidence type="ECO:0000256" key="17">
    <source>
        <dbReference type="SAM" id="MobiDB-lite"/>
    </source>
</evidence>
<evidence type="ECO:0000256" key="4">
    <source>
        <dbReference type="ARBA" id="ARBA00022670"/>
    </source>
</evidence>
<proteinExistence type="inferred from homology"/>
<name>A0A328ATI7_9CAUL</name>
<keyword evidence="20" id="KW-1185">Reference proteome</keyword>